<dbReference type="EMBL" id="BJNN01000072">
    <property type="protein sequence ID" value="GEC63304.1"/>
    <property type="molecule type" value="Genomic_DNA"/>
</dbReference>
<accession>A0ABQ0SDK4</accession>
<evidence type="ECO:0000313" key="1">
    <source>
        <dbReference type="EMBL" id="GEC63304.1"/>
    </source>
</evidence>
<sequence length="60" mass="6627">MVMQKTPYIFRAVALCAACVHMFHPGNSCGNCPAASRTVTANYRYHGITRANHNDRTTKA</sequence>
<evidence type="ECO:0000313" key="2">
    <source>
        <dbReference type="Proteomes" id="UP000319478"/>
    </source>
</evidence>
<reference evidence="1 2" key="1">
    <citation type="submission" date="2019-06" db="EMBL/GenBank/DDBJ databases">
        <title>Whole genome shotgun sequence of Komagataeibacter hansenii NBRC 14820.</title>
        <authorList>
            <person name="Hosoyama A."/>
            <person name="Uohara A."/>
            <person name="Ohji S."/>
            <person name="Ichikawa N."/>
        </authorList>
    </citation>
    <scope>NUCLEOTIDE SEQUENCE [LARGE SCALE GENOMIC DNA]</scope>
    <source>
        <strain evidence="1 2">NBRC 14820</strain>
    </source>
</reference>
<protein>
    <submittedName>
        <fullName evidence="1">Uncharacterized protein</fullName>
    </submittedName>
</protein>
<name>A0ABQ0SDK4_NOVHA</name>
<keyword evidence="2" id="KW-1185">Reference proteome</keyword>
<proteinExistence type="predicted"/>
<comment type="caution">
    <text evidence="1">The sequence shown here is derived from an EMBL/GenBank/DDBJ whole genome shotgun (WGS) entry which is preliminary data.</text>
</comment>
<dbReference type="Proteomes" id="UP000319478">
    <property type="component" value="Unassembled WGS sequence"/>
</dbReference>
<organism evidence="1 2">
    <name type="scientific">Novacetimonas hansenii</name>
    <name type="common">Komagataeibacter hansenii</name>
    <dbReference type="NCBI Taxonomy" id="436"/>
    <lineage>
        <taxon>Bacteria</taxon>
        <taxon>Pseudomonadati</taxon>
        <taxon>Pseudomonadota</taxon>
        <taxon>Alphaproteobacteria</taxon>
        <taxon>Acetobacterales</taxon>
        <taxon>Acetobacteraceae</taxon>
        <taxon>Novacetimonas</taxon>
    </lineage>
</organism>
<gene>
    <name evidence="1" type="ORF">GHA01_11530</name>
</gene>